<name>A0A1A8WR03_PLAOA</name>
<keyword evidence="1" id="KW-1133">Transmembrane helix</keyword>
<reference evidence="3" key="1">
    <citation type="submission" date="2016-05" db="EMBL/GenBank/DDBJ databases">
        <authorList>
            <person name="Naeem Raeece"/>
        </authorList>
    </citation>
    <scope>NUCLEOTIDE SEQUENCE [LARGE SCALE GENOMIC DNA]</scope>
</reference>
<organism evidence="2 3">
    <name type="scientific">Plasmodium ovale curtisi</name>
    <dbReference type="NCBI Taxonomy" id="864141"/>
    <lineage>
        <taxon>Eukaryota</taxon>
        <taxon>Sar</taxon>
        <taxon>Alveolata</taxon>
        <taxon>Apicomplexa</taxon>
        <taxon>Aconoidasida</taxon>
        <taxon>Haemosporida</taxon>
        <taxon>Plasmodiidae</taxon>
        <taxon>Plasmodium</taxon>
        <taxon>Plasmodium (Plasmodium)</taxon>
    </lineage>
</organism>
<evidence type="ECO:0000313" key="2">
    <source>
        <dbReference type="EMBL" id="SBS94736.1"/>
    </source>
</evidence>
<dbReference type="Proteomes" id="UP000078560">
    <property type="component" value="Unassembled WGS sequence"/>
</dbReference>
<gene>
    <name evidence="2" type="ORF">POVCU2_0090220</name>
</gene>
<keyword evidence="1" id="KW-0812">Transmembrane</keyword>
<sequence length="873" mass="103797">MSNNRKDFILTKLAEKYTFVNDLDLYKFYQKIDELYEKVETTKPKDTSIFSGIGDPDVISFLIKLSNFWKSLVKEDFSGNSIANSKVKHCIYLKYWLYDKLIINGFNEYDANMIFDFLKKNKNGYTTAVISGKTCNFYKLSLKDSYDIKKLYDYSELLYDADIKIYDDIAKENKYRTYFKNGLDLYSSSKVICFGNQNEYCHEFNEYAKIRNKDQTKTDLLSCKEKVLSSLNKNDTSVTEESIKKGEIPSYTLDLHLKELLKKDQIDDKLPIHKYYELLTNKHKTNNRNGCDSSKNKHIIENPDLCKLLGSVKNILESWDPDFSSHEKLDSNKLCTYFNYWLYDKLRFIQSHPCDFDTFYFLWNEFALEKSKKGKTCLNKNYYGFNIQQLENKTKLFHFLEYYGNIRDKLKEDNNNYKKDYCYYIQSMFELYKAMVYNNISNAYSEELWLFKKMFWGNNEVLFLEKKCPNMCLDLVFNVKYKTLCPLDEKPSILDEKIDLNICEIEQVSNVNQSFEENNEKEYIFQDLNTSTVYNKLNSEIITDNYYRFCSKLLPFSSKHCGIYGLCVKLARNIKDLSYMKNKERTDRCEYIIHWMFDKIRKILKMDTNSIYDTNVLSEFFKVGYNIFHKFGVSDCLYNTINVNFEEQKEKKHLHDYFKDFDKINCYNATNSTKCEKHCEYITHINGLYGKHFGNCCYCFKSGGCMNMCPDYFRCEDTYNPHNLFETLKCKSIEKYSGAMQKIQKPLFADHYITWLTEHFGKEKEKPLLKLEEKEFSITPKVESSSTPEKVCDKITCDPFNVAALGSFGFMGFLLLSFIFYKFTPLGYYFHNKDARNKKSYFQRSEEQFLEDDFEFNHSSMKNRRMRLAYHQA</sequence>
<dbReference type="AlphaFoldDB" id="A0A1A8WR03"/>
<feature type="transmembrane region" description="Helical" evidence="1">
    <location>
        <begin position="800"/>
        <end position="821"/>
    </location>
</feature>
<proteinExistence type="predicted"/>
<evidence type="ECO:0000256" key="1">
    <source>
        <dbReference type="SAM" id="Phobius"/>
    </source>
</evidence>
<dbReference type="Pfam" id="PF05795">
    <property type="entry name" value="Plasmodium_Vir"/>
    <property type="match status" value="3"/>
</dbReference>
<dbReference type="EMBL" id="FLQU01001868">
    <property type="protein sequence ID" value="SBS94736.1"/>
    <property type="molecule type" value="Genomic_DNA"/>
</dbReference>
<protein>
    <submittedName>
        <fullName evidence="2">PIR Superfamily Protein</fullName>
    </submittedName>
</protein>
<dbReference type="InterPro" id="IPR008780">
    <property type="entry name" value="Plasmodium_Vir"/>
</dbReference>
<accession>A0A1A8WR03</accession>
<evidence type="ECO:0000313" key="3">
    <source>
        <dbReference type="Proteomes" id="UP000078560"/>
    </source>
</evidence>
<keyword evidence="1" id="KW-0472">Membrane</keyword>